<organism evidence="1 2">
    <name type="scientific">Scutellospora calospora</name>
    <dbReference type="NCBI Taxonomy" id="85575"/>
    <lineage>
        <taxon>Eukaryota</taxon>
        <taxon>Fungi</taxon>
        <taxon>Fungi incertae sedis</taxon>
        <taxon>Mucoromycota</taxon>
        <taxon>Glomeromycotina</taxon>
        <taxon>Glomeromycetes</taxon>
        <taxon>Diversisporales</taxon>
        <taxon>Gigasporaceae</taxon>
        <taxon>Scutellospora</taxon>
    </lineage>
</organism>
<sequence length="2374" mass="276423">LSIKPLLLCENEYIDKFIQNTKSKNQYCDDFIEWIPCSDIKKNDKIKRGGFSEVFSGKWIPFKQDEIGCNNEIVELPNVDIVLKVLKGSENFEPKFLDEFKIHYKCLEKGAVPFYGLTKSETQYAMVMKRAIHVEPEKVEPEKVEPEKVEPEKVEPEKVEPEKVELEKVVPEKVEPEKVEHEKVEPEKLEPEKLEHGKVEPEPEKVEPEKVEPEKMEPEKVEPEKVEPEKVEPEKVEPQKVEFKKVEPEKAEPEKVEPEKVEPEKLESEKPEKVEPQKVELEKLEPEKVEPEKMEPEKVEPEKVEPEKVEPEKVEPEKVEPEKVEPKKVEPEKVEPQKVEPEKVEPEKMEPEKVEPEKVEPVKVEPVKVESVKVKPEKVELEKWNSVLLEEVSEDVYEGTPNGIDVWVKLSTKGQIHYKAKFFPLEPLPKPTSDFLANLKEKPFDLTTFFVLVTLQAPNGGFPPSDTLANLFGYDSQEPLLQLYESQCHEERILKKTPTVWTSSMILWFLRFLLKDYRSEWGGVYERAEQYISKEVNDLEVEEIAVATGKKAVCNRFDIKLDGGRKKQLITRETLSVIHVKRILKCQQQNNGAYQVTDELAKSFGYENIDKLCTAFNDYKNRHSKSQKISQISMQTWMSIIVLYFYRYVAIDQKKKWHKSYEKTYRWIWAQFKGNESLIQEASQIVQSFIKEWHGVKDDVLEMDRQFENSISEMVSYIKYPQKDRGGGGKNINFFDIGDASDPYVKISNIANNRVYGDSRVIYNNCNPVWEQVFYIPVYDIHEKFNLHVFDYNAFFKDTRLGSYILDLKSIIKELPNGSLEGKKSAPNANLLYKGSNRGKLSFVAEFFSLPEPGYYMEIITTTNVSIKHLYLLMTYQLEYGCFELTDSLARLFNFSFKDELIKAFSEFVKNDEDVRNLDHNIWGTVLVTSFLNALLWDKRHEWLNVYNRAETWLSENAPDIEVEERLYNYSNKFVIQHFNVSEWASEDQKSNLGLIAESLGFSNVDDAKKHFEAHFSSHSPRIAQLDAHIWSTAILIWYLRYVLVDFRREWAEVHQKAYDWLCQQVKDDNVREELLEAARIFVVKRFEVDQGAKQEDESFKDSLIKAKEAKEESQHNRTRGVHYVDEEPQEIEEFVLNDDYVGVIKIVVKCAKDLRKSNSWFTFSNPDPYVRIINAAGNEMVRTSVNYRTVNPVWDEILYIPIHGPGEKISFEIFDENLFVADRLLGTYELDTSVLFQNNEHKPKNEWFPLQIGNEPVKGKLNFEYQFFTTSFTEGDDFVFTRESIKLQHLYILISWRNSNGSFEFSDKLARFFNYKSCDELKESFTKHVSSDNDLLNYDLSIWSTALTIIYFKVLCWKFHGEWKRIIKNSEDWVSKEINNFEIEDRLIDLCKKFVIVHFKVNINNLDKAQLEIINPVKQTIITRKIITIRYICTLIAHQNKDGYILLNEKVADYYGFKSVDEFILYLKKYFKTEHVTKVHYNVWVTACTIWYLRLVAVDHRLEWISNYEKLSEWLTKQYNGDTELENEIMRCAREFIVSRYEVDKDAIEIDNSFIKSKIYLSGTIVSRETTNDKTVKDFITCRTKKDHYELDDNIAQHLGFLNKESLEVALQIHFLSEDVSKLHNDILVTAVSIWYLRLVAVDHREQWSTDCDTLYKWLSSQIKNLHIERKLYGSAKNFAINQYKINDDVIELDTPYQDRSTDFESAKTINDDDLIIEPIKEPKKSFFHEIYSATTKLGDQIEDALTFNKDDHDDHEKAEALIIIEELASPEKWKEIISDQKDDGCIELSDSICNELDAPKEEVITTIQKKISYIKLKSPEFSSSLATAINISYLKKAASQHKDEWEDIHNKAREYLSKQIGDADVEKELLECADNYVVENCIKKVIKDKKRNAVVTIQDSTTPEKCEDAVSNQNDDGFFEVNETICNELDIPVTNVVTTVKKSTTNKKLKSPESESWWKTAIIISYLKVTAPHHENQWKDKCDKAREYLSKQIGDADAEKEILDCTDKYVVDNVTKKFEKDHKKNVAITVIQELSSPEKSRKIVSNQKEDGSIELDDSLCTELDVPKEEIITTIKEKVTNAKLKSPEFSSALATAINLSYLKNAASQYKDEWEDKYNKGCEHLSYQIGDKEAEEELIECADKYVVDNVTNKIIEERKKDVIALKGDEIPKELKKEPKKDDEPEKKKELEAPKTAKYENHEKSDLGNVYKDPECEITPVAVEETRNAVYETLCSQTSPDDPHTLISSQNNDGSFALHTLISDHLLIPVVDVSEPIKSYVRSPRLKGCDTSVWNTAFTITYLNIVLIKYESDWQSAFERAAKWVTEQINDTELEEELYSACEQYLFQLGSDKRYVTQRYNFTPEDLLKVNEQII</sequence>
<dbReference type="Proteomes" id="UP000789860">
    <property type="component" value="Unassembled WGS sequence"/>
</dbReference>
<keyword evidence="2" id="KW-1185">Reference proteome</keyword>
<gene>
    <name evidence="1" type="ORF">SCALOS_LOCUS340</name>
</gene>
<proteinExistence type="predicted"/>
<reference evidence="1" key="1">
    <citation type="submission" date="2021-06" db="EMBL/GenBank/DDBJ databases">
        <authorList>
            <person name="Kallberg Y."/>
            <person name="Tangrot J."/>
            <person name="Rosling A."/>
        </authorList>
    </citation>
    <scope>NUCLEOTIDE SEQUENCE</scope>
    <source>
        <strain evidence="1">AU212A</strain>
    </source>
</reference>
<feature type="non-terminal residue" evidence="1">
    <location>
        <position position="1"/>
    </location>
</feature>
<evidence type="ECO:0000313" key="2">
    <source>
        <dbReference type="Proteomes" id="UP000789860"/>
    </source>
</evidence>
<protein>
    <submittedName>
        <fullName evidence="1">2128_t:CDS:1</fullName>
    </submittedName>
</protein>
<accession>A0ACA9JUN1</accession>
<comment type="caution">
    <text evidence="1">The sequence shown here is derived from an EMBL/GenBank/DDBJ whole genome shotgun (WGS) entry which is preliminary data.</text>
</comment>
<name>A0ACA9JUN1_9GLOM</name>
<dbReference type="EMBL" id="CAJVPM010000160">
    <property type="protein sequence ID" value="CAG8437102.1"/>
    <property type="molecule type" value="Genomic_DNA"/>
</dbReference>
<evidence type="ECO:0000313" key="1">
    <source>
        <dbReference type="EMBL" id="CAG8437102.1"/>
    </source>
</evidence>